<dbReference type="AlphaFoldDB" id="G0NU41"/>
<name>G0NU41_CAEBE</name>
<evidence type="ECO:0000256" key="1">
    <source>
        <dbReference type="SAM" id="MobiDB-lite"/>
    </source>
</evidence>
<evidence type="ECO:0000313" key="3">
    <source>
        <dbReference type="Proteomes" id="UP000008068"/>
    </source>
</evidence>
<accession>G0NU41</accession>
<feature type="compositionally biased region" description="Polar residues" evidence="1">
    <location>
        <begin position="167"/>
        <end position="179"/>
    </location>
</feature>
<dbReference type="EMBL" id="GL379947">
    <property type="protein sequence ID" value="EGT37667.1"/>
    <property type="molecule type" value="Genomic_DNA"/>
</dbReference>
<dbReference type="InParanoid" id="G0NU41"/>
<evidence type="ECO:0000313" key="2">
    <source>
        <dbReference type="EMBL" id="EGT37667.1"/>
    </source>
</evidence>
<dbReference type="OrthoDB" id="5820180at2759"/>
<organism evidence="3">
    <name type="scientific">Caenorhabditis brenneri</name>
    <name type="common">Nematode worm</name>
    <dbReference type="NCBI Taxonomy" id="135651"/>
    <lineage>
        <taxon>Eukaryota</taxon>
        <taxon>Metazoa</taxon>
        <taxon>Ecdysozoa</taxon>
        <taxon>Nematoda</taxon>
        <taxon>Chromadorea</taxon>
        <taxon>Rhabditida</taxon>
        <taxon>Rhabditina</taxon>
        <taxon>Rhabditomorpha</taxon>
        <taxon>Rhabditoidea</taxon>
        <taxon>Rhabditidae</taxon>
        <taxon>Peloderinae</taxon>
        <taxon>Caenorhabditis</taxon>
    </lineage>
</organism>
<reference evidence="3" key="1">
    <citation type="submission" date="2011-07" db="EMBL/GenBank/DDBJ databases">
        <authorList>
            <consortium name="Caenorhabditis brenneri Sequencing and Analysis Consortium"/>
            <person name="Wilson R.K."/>
        </authorList>
    </citation>
    <scope>NUCLEOTIDE SEQUENCE [LARGE SCALE GENOMIC DNA]</scope>
    <source>
        <strain evidence="3">PB2801</strain>
    </source>
</reference>
<dbReference type="HOGENOM" id="CLU_894964_0_0_1"/>
<dbReference type="Proteomes" id="UP000008068">
    <property type="component" value="Unassembled WGS sequence"/>
</dbReference>
<feature type="region of interest" description="Disordered" evidence="1">
    <location>
        <begin position="167"/>
        <end position="233"/>
    </location>
</feature>
<proteinExistence type="predicted"/>
<gene>
    <name evidence="2" type="ORF">CAEBREN_13286</name>
</gene>
<sequence>MSHYRLSDCGLYRQTIEVMLYGTPTTQDVQEQFNDSVLQRKTKKVSDLILRFDKNMVVDDLTVEVKDEDKEQLKNEMSEIKLKSMESVTSSKTKCRVPTMESFVAGILRTSSPIPEVKNETSEIKTDQLVELTETPILPYRPTKLGVNFDVLNSGVHVSKTKVTSQLVKSNPLKPQSEATKACKSSIKSEGRTKVAEEKPSTRPSKVTLFKKETPDSAYNSPGSSGSTPDSIPPQEQEFDVFLKLARSQLHKTIEEYTAWKPEILRPIAISAASLRLKALKRVKEHCHISQKMVEIYGEVASGKAKNEMNTIIVSIFHLLDEQVHVERISVLEEYTVLKYCNKTIQ</sequence>
<feature type="compositionally biased region" description="Basic and acidic residues" evidence="1">
    <location>
        <begin position="187"/>
        <end position="201"/>
    </location>
</feature>
<protein>
    <submittedName>
        <fullName evidence="2">Uncharacterized protein</fullName>
    </submittedName>
</protein>
<keyword evidence="3" id="KW-1185">Reference proteome</keyword>
<feature type="compositionally biased region" description="Polar residues" evidence="1">
    <location>
        <begin position="217"/>
        <end position="230"/>
    </location>
</feature>
<dbReference type="eggNOG" id="ENOG502T3GK">
    <property type="taxonomic scope" value="Eukaryota"/>
</dbReference>